<protein>
    <submittedName>
        <fullName evidence="3">Uncharacterized protein LOC113799118</fullName>
    </submittedName>
</protein>
<evidence type="ECO:0000313" key="2">
    <source>
        <dbReference type="Proteomes" id="UP000515146"/>
    </source>
</evidence>
<keyword evidence="2" id="KW-1185">Reference proteome</keyword>
<organism evidence="2 3">
    <name type="scientific">Dermatophagoides pteronyssinus</name>
    <name type="common">European house dust mite</name>
    <dbReference type="NCBI Taxonomy" id="6956"/>
    <lineage>
        <taxon>Eukaryota</taxon>
        <taxon>Metazoa</taxon>
        <taxon>Ecdysozoa</taxon>
        <taxon>Arthropoda</taxon>
        <taxon>Chelicerata</taxon>
        <taxon>Arachnida</taxon>
        <taxon>Acari</taxon>
        <taxon>Acariformes</taxon>
        <taxon>Sarcoptiformes</taxon>
        <taxon>Astigmata</taxon>
        <taxon>Psoroptidia</taxon>
        <taxon>Analgoidea</taxon>
        <taxon>Pyroglyphidae</taxon>
        <taxon>Dermatophagoidinae</taxon>
        <taxon>Dermatophagoides</taxon>
    </lineage>
</organism>
<feature type="transmembrane region" description="Helical" evidence="1">
    <location>
        <begin position="20"/>
        <end position="41"/>
    </location>
</feature>
<dbReference type="RefSeq" id="XP_027205505.1">
    <property type="nucleotide sequence ID" value="XM_027349704.1"/>
</dbReference>
<keyword evidence="1" id="KW-1133">Transmembrane helix</keyword>
<accession>A0A6P6YJS1</accession>
<gene>
    <name evidence="3" type="primary">LOC113799118</name>
</gene>
<evidence type="ECO:0000313" key="3">
    <source>
        <dbReference type="RefSeq" id="XP_027205505.1"/>
    </source>
</evidence>
<sequence>MTLMHTYFCIEYYLNDRLRLIPILLDIPMFAITCNQISYLLGHLFLSINFQLFIIEFFKSQLKQLLQLSKSLLLLFYKQQRRRRRNYLVEELFWKNFQTKYIKLFCETKHFNQTFSIVLFYLEIISKLSILLATIFFSKQKQMSLYNTTALISLMSLFCYTTFLYVRISNIPTFNHQCSKILTYLIIKRSKLLYYPYRQYQWKQTIHYNLFIQTIMNNQFGFTCGQLFFINKYKYIEILMINLPIILLFY</sequence>
<dbReference type="AlphaFoldDB" id="A0A6P6YJS1"/>
<dbReference type="Proteomes" id="UP000515146">
    <property type="component" value="Unplaced"/>
</dbReference>
<keyword evidence="1" id="KW-0812">Transmembrane</keyword>
<keyword evidence="1" id="KW-0472">Membrane</keyword>
<dbReference type="OrthoDB" id="6538145at2759"/>
<feature type="non-terminal residue" evidence="3">
    <location>
        <position position="250"/>
    </location>
</feature>
<dbReference type="InParanoid" id="A0A6P6YJS1"/>
<feature type="transmembrane region" description="Helical" evidence="1">
    <location>
        <begin position="144"/>
        <end position="166"/>
    </location>
</feature>
<dbReference type="KEGG" id="dpte:113799118"/>
<proteinExistence type="predicted"/>
<name>A0A6P6YJS1_DERPT</name>
<feature type="transmembrane region" description="Helical" evidence="1">
    <location>
        <begin position="118"/>
        <end position="138"/>
    </location>
</feature>
<evidence type="ECO:0000256" key="1">
    <source>
        <dbReference type="SAM" id="Phobius"/>
    </source>
</evidence>
<reference evidence="3" key="1">
    <citation type="submission" date="2025-08" db="UniProtKB">
        <authorList>
            <consortium name="RefSeq"/>
        </authorList>
    </citation>
    <scope>IDENTIFICATION</scope>
    <source>
        <strain evidence="3">Airmid</strain>
    </source>
</reference>